<gene>
    <name evidence="2" type="ORF">ACJDT4_07445</name>
</gene>
<dbReference type="RefSeq" id="WP_406786919.1">
    <property type="nucleotide sequence ID" value="NZ_JBJIAA010000005.1"/>
</dbReference>
<dbReference type="Proteomes" id="UP001623592">
    <property type="component" value="Unassembled WGS sequence"/>
</dbReference>
<proteinExistence type="predicted"/>
<dbReference type="Pfam" id="PF07702">
    <property type="entry name" value="UTRA"/>
    <property type="match status" value="1"/>
</dbReference>
<organism evidence="2 3">
    <name type="scientific">Clostridium neuense</name>
    <dbReference type="NCBI Taxonomy" id="1728934"/>
    <lineage>
        <taxon>Bacteria</taxon>
        <taxon>Bacillati</taxon>
        <taxon>Bacillota</taxon>
        <taxon>Clostridia</taxon>
        <taxon>Eubacteriales</taxon>
        <taxon>Clostridiaceae</taxon>
        <taxon>Clostridium</taxon>
    </lineage>
</organism>
<dbReference type="InterPro" id="IPR011663">
    <property type="entry name" value="UTRA"/>
</dbReference>
<name>A0ABW8TCV5_9CLOT</name>
<reference evidence="2 3" key="1">
    <citation type="submission" date="2024-11" db="EMBL/GenBank/DDBJ databases">
        <authorList>
            <person name="Heng Y.C."/>
            <person name="Lim A.C.H."/>
            <person name="Lee J.K.Y."/>
            <person name="Kittelmann S."/>
        </authorList>
    </citation>
    <scope>NUCLEOTIDE SEQUENCE [LARGE SCALE GENOMIC DNA]</scope>
    <source>
        <strain evidence="2 3">WILCCON 0114</strain>
    </source>
</reference>
<dbReference type="PANTHER" id="PTHR44846:SF1">
    <property type="entry name" value="MANNOSYL-D-GLYCERATE TRANSPORT_METABOLISM SYSTEM REPRESSOR MNGR-RELATED"/>
    <property type="match status" value="1"/>
</dbReference>
<accession>A0ABW8TCV5</accession>
<dbReference type="EMBL" id="JBJIAA010000005">
    <property type="protein sequence ID" value="MFL0250255.1"/>
    <property type="molecule type" value="Genomic_DNA"/>
</dbReference>
<dbReference type="InterPro" id="IPR028978">
    <property type="entry name" value="Chorismate_lyase_/UTRA_dom_sf"/>
</dbReference>
<comment type="caution">
    <text evidence="2">The sequence shown here is derived from an EMBL/GenBank/DDBJ whole genome shotgun (WGS) entry which is preliminary data.</text>
</comment>
<dbReference type="InterPro" id="IPR050679">
    <property type="entry name" value="Bact_HTH_transcr_reg"/>
</dbReference>
<dbReference type="SUPFAM" id="SSF64288">
    <property type="entry name" value="Chorismate lyase-like"/>
    <property type="match status" value="1"/>
</dbReference>
<evidence type="ECO:0000313" key="3">
    <source>
        <dbReference type="Proteomes" id="UP001623592"/>
    </source>
</evidence>
<feature type="domain" description="UbiC transcription regulator-associated" evidence="1">
    <location>
        <begin position="23"/>
        <end position="163"/>
    </location>
</feature>
<evidence type="ECO:0000259" key="1">
    <source>
        <dbReference type="SMART" id="SM00866"/>
    </source>
</evidence>
<sequence length="171" mass="19786">MKKDVCVLRDIDSFASVTEIISDHNFSYKYKVLECSVQEANRFISKALNIPLASKVLYFQKVRIVEGEPKCIEKVYINYSKVPGIEKLDLAKDSLCEIFKREYGLEVNQREEEILVVDANESEKEILNLKEDSEVLLVKGITYINDHEPLESFESIAVTDFYKFRSVTYLP</sequence>
<dbReference type="PANTHER" id="PTHR44846">
    <property type="entry name" value="MANNOSYL-D-GLYCERATE TRANSPORT/METABOLISM SYSTEM REPRESSOR MNGR-RELATED"/>
    <property type="match status" value="1"/>
</dbReference>
<evidence type="ECO:0000313" key="2">
    <source>
        <dbReference type="EMBL" id="MFL0250255.1"/>
    </source>
</evidence>
<protein>
    <submittedName>
        <fullName evidence="2">GntR family transcriptional regulator</fullName>
    </submittedName>
</protein>
<dbReference type="Gene3D" id="3.40.1410.10">
    <property type="entry name" value="Chorismate lyase-like"/>
    <property type="match status" value="1"/>
</dbReference>
<keyword evidence="3" id="KW-1185">Reference proteome</keyword>
<dbReference type="SMART" id="SM00866">
    <property type="entry name" value="UTRA"/>
    <property type="match status" value="1"/>
</dbReference>